<dbReference type="AlphaFoldDB" id="A0AAN4VYG9"/>
<proteinExistence type="predicted"/>
<keyword evidence="1" id="KW-0472">Membrane</keyword>
<organism evidence="2 3">
    <name type="scientific">Persicobacter diffluens</name>
    <dbReference type="NCBI Taxonomy" id="981"/>
    <lineage>
        <taxon>Bacteria</taxon>
        <taxon>Pseudomonadati</taxon>
        <taxon>Bacteroidota</taxon>
        <taxon>Cytophagia</taxon>
        <taxon>Cytophagales</taxon>
        <taxon>Persicobacteraceae</taxon>
        <taxon>Persicobacter</taxon>
    </lineage>
</organism>
<evidence type="ECO:0000256" key="1">
    <source>
        <dbReference type="SAM" id="Phobius"/>
    </source>
</evidence>
<dbReference type="RefSeq" id="WP_338236382.1">
    <property type="nucleotide sequence ID" value="NZ_BQKE01000001.1"/>
</dbReference>
<keyword evidence="1" id="KW-1133">Transmembrane helix</keyword>
<sequence>MQRHVIFLTNGMFSTTTRFGLIFIVGLFLVLTGAFNLSFFGGLDGLYIVLNIIALVAGAILLIDAWLLRPGSDSMPRVEVDDHHILVVNDELVGKEELWPDEIASIQLAAYEIIVDYKEKERLIISINTEDVDTSKDVKMAVKEFCEVHNIPLSGG</sequence>
<keyword evidence="1" id="KW-0812">Transmembrane</keyword>
<gene>
    <name evidence="2" type="ORF">PEDI_12320</name>
</gene>
<feature type="transmembrane region" description="Helical" evidence="1">
    <location>
        <begin position="21"/>
        <end position="40"/>
    </location>
</feature>
<protein>
    <submittedName>
        <fullName evidence="2">Uncharacterized protein</fullName>
    </submittedName>
</protein>
<comment type="caution">
    <text evidence="2">The sequence shown here is derived from an EMBL/GenBank/DDBJ whole genome shotgun (WGS) entry which is preliminary data.</text>
</comment>
<feature type="transmembrane region" description="Helical" evidence="1">
    <location>
        <begin position="46"/>
        <end position="68"/>
    </location>
</feature>
<dbReference type="Proteomes" id="UP001310022">
    <property type="component" value="Unassembled WGS sequence"/>
</dbReference>
<evidence type="ECO:0000313" key="2">
    <source>
        <dbReference type="EMBL" id="GJM60680.1"/>
    </source>
</evidence>
<dbReference type="EMBL" id="BQKE01000001">
    <property type="protein sequence ID" value="GJM60680.1"/>
    <property type="molecule type" value="Genomic_DNA"/>
</dbReference>
<accession>A0AAN4VYG9</accession>
<name>A0AAN4VYG9_9BACT</name>
<reference evidence="2 3" key="1">
    <citation type="submission" date="2021-12" db="EMBL/GenBank/DDBJ databases">
        <title>Genome sequencing of bacteria with rrn-lacking chromosome and rrn-plasmid.</title>
        <authorList>
            <person name="Anda M."/>
            <person name="Iwasaki W."/>
        </authorList>
    </citation>
    <scope>NUCLEOTIDE SEQUENCE [LARGE SCALE GENOMIC DNA]</scope>
    <source>
        <strain evidence="2 3">NBRC 15940</strain>
    </source>
</reference>
<evidence type="ECO:0000313" key="3">
    <source>
        <dbReference type="Proteomes" id="UP001310022"/>
    </source>
</evidence>
<keyword evidence="3" id="KW-1185">Reference proteome</keyword>